<dbReference type="RefSeq" id="WP_142787960.1">
    <property type="nucleotide sequence ID" value="NZ_VHJK01000001.1"/>
</dbReference>
<dbReference type="InterPro" id="IPR001736">
    <property type="entry name" value="PLipase_D/transphosphatidylase"/>
</dbReference>
<dbReference type="SMART" id="SM00155">
    <property type="entry name" value="PLDc"/>
    <property type="match status" value="2"/>
</dbReference>
<dbReference type="GO" id="GO:0005576">
    <property type="term" value="C:extracellular region"/>
    <property type="evidence" value="ECO:0007669"/>
    <property type="project" value="UniProtKB-SubCell"/>
</dbReference>
<comment type="caution">
    <text evidence="7">The sequence shown here is derived from an EMBL/GenBank/DDBJ whole genome shotgun (WGS) entry which is preliminary data.</text>
</comment>
<organism evidence="7 8">
    <name type="scientific">Erythrobacter insulae</name>
    <dbReference type="NCBI Taxonomy" id="2584124"/>
    <lineage>
        <taxon>Bacteria</taxon>
        <taxon>Pseudomonadati</taxon>
        <taxon>Pseudomonadota</taxon>
        <taxon>Alphaproteobacteria</taxon>
        <taxon>Sphingomonadales</taxon>
        <taxon>Erythrobacteraceae</taxon>
        <taxon>Erythrobacter/Porphyrobacter group</taxon>
        <taxon>Erythrobacter</taxon>
    </lineage>
</organism>
<dbReference type="EMBL" id="VHJK01000001">
    <property type="protein sequence ID" value="TRD11687.1"/>
    <property type="molecule type" value="Genomic_DNA"/>
</dbReference>
<feature type="domain" description="PLD phosphodiesterase" evidence="6">
    <location>
        <begin position="123"/>
        <end position="150"/>
    </location>
</feature>
<keyword evidence="8" id="KW-1185">Reference proteome</keyword>
<sequence>MTQKRPLDPAQTPTSNYEDAESFQFSVQDHAFTFYPRGSDRLAALIDHIEKARHTLAIFYYMFQHDKSGTQIRDALVEAANRGVDVRLIIDAFGSDAPDHFFDPIVEAGGQFNTFSAKWSVRYLIRNHQKFVIADNARVLTGGSNISDHYFETPSNNGWCDLGIAIEGPVVERFTNWFELLRDWVQSDSSQLRRMRSMVKDWDGGDGPVRLLVGGPLVRKSHWAWQFKSDLIGAKRLDTVSAYFSPPRSMRRLMTRIARRGEMRMVMAGKSDIRATIDVARLLYKNLLHAGAHIFEFQPCKLHMKLMIADGVSYFGSANLDKRSARINVELMVRVEDDALAERLREFVTHLEGASMRVTPKWYTQEASFWNRMRWRFEYWIALADYRMARGLNN</sequence>
<comment type="function">
    <text evidence="1">Could be a virulence factor.</text>
</comment>
<dbReference type="SUPFAM" id="SSF56024">
    <property type="entry name" value="Phospholipase D/nuclease"/>
    <property type="match status" value="2"/>
</dbReference>
<evidence type="ECO:0000313" key="7">
    <source>
        <dbReference type="EMBL" id="TRD11687.1"/>
    </source>
</evidence>
<evidence type="ECO:0000313" key="8">
    <source>
        <dbReference type="Proteomes" id="UP000316343"/>
    </source>
</evidence>
<evidence type="ECO:0000256" key="2">
    <source>
        <dbReference type="ARBA" id="ARBA00004613"/>
    </source>
</evidence>
<dbReference type="GO" id="GO:0032049">
    <property type="term" value="P:cardiolipin biosynthetic process"/>
    <property type="evidence" value="ECO:0007669"/>
    <property type="project" value="UniProtKB-ARBA"/>
</dbReference>
<evidence type="ECO:0000256" key="4">
    <source>
        <dbReference type="ARBA" id="ARBA00022525"/>
    </source>
</evidence>
<keyword evidence="4" id="KW-0964">Secreted</keyword>
<dbReference type="InterPro" id="IPR025202">
    <property type="entry name" value="PLD-like_dom"/>
</dbReference>
<dbReference type="PANTHER" id="PTHR21248">
    <property type="entry name" value="CARDIOLIPIN SYNTHASE"/>
    <property type="match status" value="1"/>
</dbReference>
<dbReference type="PANTHER" id="PTHR21248:SF12">
    <property type="entry name" value="CARDIOLIPIN SYNTHASE C"/>
    <property type="match status" value="1"/>
</dbReference>
<dbReference type="Gene3D" id="3.30.870.10">
    <property type="entry name" value="Endonuclease Chain A"/>
    <property type="match status" value="2"/>
</dbReference>
<evidence type="ECO:0000256" key="5">
    <source>
        <dbReference type="ARBA" id="ARBA00029594"/>
    </source>
</evidence>
<evidence type="ECO:0000259" key="6">
    <source>
        <dbReference type="PROSITE" id="PS50035"/>
    </source>
</evidence>
<dbReference type="GO" id="GO:0030572">
    <property type="term" value="F:phosphatidyltransferase activity"/>
    <property type="evidence" value="ECO:0007669"/>
    <property type="project" value="UniProtKB-ARBA"/>
</dbReference>
<dbReference type="Pfam" id="PF13091">
    <property type="entry name" value="PLDc_2"/>
    <property type="match status" value="2"/>
</dbReference>
<accession>A0A547PC27</accession>
<comment type="subcellular location">
    <subcellularLocation>
        <location evidence="2">Secreted</location>
    </subcellularLocation>
</comment>
<evidence type="ECO:0000256" key="3">
    <source>
        <dbReference type="ARBA" id="ARBA00018392"/>
    </source>
</evidence>
<dbReference type="OrthoDB" id="9814092at2"/>
<evidence type="ECO:0000256" key="1">
    <source>
        <dbReference type="ARBA" id="ARBA00003145"/>
    </source>
</evidence>
<gene>
    <name evidence="7" type="ORF">FGU71_07280</name>
</gene>
<feature type="domain" description="PLD phosphodiesterase" evidence="6">
    <location>
        <begin position="302"/>
        <end position="324"/>
    </location>
</feature>
<dbReference type="AlphaFoldDB" id="A0A547PC27"/>
<name>A0A547PC27_9SPHN</name>
<dbReference type="CDD" id="cd09110">
    <property type="entry name" value="PLDc_CLS_1"/>
    <property type="match status" value="1"/>
</dbReference>
<proteinExistence type="predicted"/>
<dbReference type="Proteomes" id="UP000316343">
    <property type="component" value="Unassembled WGS sequence"/>
</dbReference>
<protein>
    <recommendedName>
        <fullName evidence="3">Phospholipase D</fullName>
    </recommendedName>
    <alternativeName>
        <fullName evidence="5">Choline phosphatase</fullName>
    </alternativeName>
</protein>
<reference evidence="7 8" key="1">
    <citation type="submission" date="2019-06" db="EMBL/GenBank/DDBJ databases">
        <title>Erythrobacter insulae sp. nov., isolated from a tidal flat.</title>
        <authorList>
            <person name="Yoon J.-H."/>
        </authorList>
    </citation>
    <scope>NUCLEOTIDE SEQUENCE [LARGE SCALE GENOMIC DNA]</scope>
    <source>
        <strain evidence="7 8">JBTF-M21</strain>
    </source>
</reference>
<dbReference type="PROSITE" id="PS50035">
    <property type="entry name" value="PLD"/>
    <property type="match status" value="2"/>
</dbReference>